<accession>A0A430AYH8</accession>
<dbReference type="AlphaFoldDB" id="A0A430AYH8"/>
<sequence length="148" mass="16768">MTVIIDGDACPVKEIIYTICERYQVPVTLVTSYDHSSNKVPENVNCVYVDRGQDSADFKIISLLHTGDILVTQDYGLASLALPKKVRVVHHSGKEYTQATIDMLLESRHFSAKMRQSGQRTKGPKKFSEASRQKFAKKFEQMLDEVEE</sequence>
<dbReference type="Pfam" id="PF02639">
    <property type="entry name" value="DUF188"/>
    <property type="match status" value="1"/>
</dbReference>
<dbReference type="NCBIfam" id="NF001095">
    <property type="entry name" value="PRK00124.1"/>
    <property type="match status" value="1"/>
</dbReference>
<comment type="caution">
    <text evidence="3">The sequence shown here is derived from an EMBL/GenBank/DDBJ whole genome shotgun (WGS) entry which is preliminary data.</text>
</comment>
<evidence type="ECO:0000313" key="3">
    <source>
        <dbReference type="EMBL" id="RSU13085.1"/>
    </source>
</evidence>
<organism evidence="3 4">
    <name type="scientific">Vagococcus elongatus</name>
    <dbReference type="NCBI Taxonomy" id="180344"/>
    <lineage>
        <taxon>Bacteria</taxon>
        <taxon>Bacillati</taxon>
        <taxon>Bacillota</taxon>
        <taxon>Bacilli</taxon>
        <taxon>Lactobacillales</taxon>
        <taxon>Enterococcaceae</taxon>
        <taxon>Vagococcus</taxon>
    </lineage>
</organism>
<dbReference type="HAMAP" id="MF_00489">
    <property type="entry name" value="UPF0178"/>
    <property type="match status" value="1"/>
</dbReference>
<name>A0A430AYH8_9ENTE</name>
<proteinExistence type="inferred from homology"/>
<keyword evidence="4" id="KW-1185">Reference proteome</keyword>
<dbReference type="PANTHER" id="PTHR35146">
    <property type="entry name" value="UPF0178 PROTEIN YAII"/>
    <property type="match status" value="1"/>
</dbReference>
<evidence type="ECO:0000256" key="2">
    <source>
        <dbReference type="HAMAP-Rule" id="MF_00489"/>
    </source>
</evidence>
<dbReference type="Proteomes" id="UP000287605">
    <property type="component" value="Unassembled WGS sequence"/>
</dbReference>
<dbReference type="PANTHER" id="PTHR35146:SF1">
    <property type="entry name" value="UPF0178 PROTEIN YAII"/>
    <property type="match status" value="1"/>
</dbReference>
<comment type="similarity">
    <text evidence="1 2">Belongs to the UPF0178 family.</text>
</comment>
<evidence type="ECO:0000256" key="1">
    <source>
        <dbReference type="ARBA" id="ARBA00008522"/>
    </source>
</evidence>
<protein>
    <recommendedName>
        <fullName evidence="2">UPF0178 protein CBF29_05295</fullName>
    </recommendedName>
</protein>
<gene>
    <name evidence="3" type="ORF">CBF29_05295</name>
</gene>
<reference evidence="3 4" key="1">
    <citation type="submission" date="2017-05" db="EMBL/GenBank/DDBJ databases">
        <title>Vagococcus spp. assemblies.</title>
        <authorList>
            <person name="Gulvik C.A."/>
        </authorList>
    </citation>
    <scope>NUCLEOTIDE SEQUENCE [LARGE SCALE GENOMIC DNA]</scope>
    <source>
        <strain evidence="3 4">CCUG 51432</strain>
    </source>
</reference>
<dbReference type="EMBL" id="NGKA01000006">
    <property type="protein sequence ID" value="RSU13085.1"/>
    <property type="molecule type" value="Genomic_DNA"/>
</dbReference>
<evidence type="ECO:0000313" key="4">
    <source>
        <dbReference type="Proteomes" id="UP000287605"/>
    </source>
</evidence>
<dbReference type="OrthoDB" id="9798918at2"/>
<dbReference type="InterPro" id="IPR003791">
    <property type="entry name" value="UPF0178"/>
</dbReference>